<dbReference type="InterPro" id="IPR036423">
    <property type="entry name" value="SOD-like_Cu/Zn_dom_sf"/>
</dbReference>
<keyword evidence="4 10" id="KW-0479">Metal-binding</keyword>
<dbReference type="Pfam" id="PF00080">
    <property type="entry name" value="Sod_Cu"/>
    <property type="match status" value="1"/>
</dbReference>
<gene>
    <name evidence="14" type="primary">sodC</name>
    <name evidence="13" type="ORF">MCC93_04280</name>
    <name evidence="14" type="ORF">MON37_07210</name>
</gene>
<reference evidence="14 16" key="2">
    <citation type="submission" date="2022-03" db="EMBL/GenBank/DDBJ databases">
        <title>Genome sequencing of Morococcus cerebrosus.</title>
        <authorList>
            <person name="Baek M.-G."/>
            <person name="Yi H."/>
        </authorList>
    </citation>
    <scope>NUCLEOTIDE SEQUENCE [LARGE SCALE GENOMIC DNA]</scope>
    <source>
        <strain evidence="14 16">CIP 81.93</strain>
    </source>
</reference>
<dbReference type="EMBL" id="CP094242">
    <property type="protein sequence ID" value="UNV86488.1"/>
    <property type="molecule type" value="Genomic_DNA"/>
</dbReference>
<dbReference type="NCBIfam" id="NF007628">
    <property type="entry name" value="PRK10290.1"/>
    <property type="match status" value="1"/>
</dbReference>
<accession>A0A0C1EJY9</accession>
<keyword evidence="7 10" id="KW-0862">Zinc</keyword>
<evidence type="ECO:0000256" key="10">
    <source>
        <dbReference type="RuleBase" id="RU000393"/>
    </source>
</evidence>
<comment type="cofactor">
    <cofactor evidence="10">
        <name>Cu cation</name>
        <dbReference type="ChEBI" id="CHEBI:23378"/>
    </cofactor>
    <text evidence="10">Binds 1 copper ion per subunit.</text>
</comment>
<comment type="subcellular location">
    <subcellularLocation>
        <location evidence="1">Periplasm</location>
    </subcellularLocation>
</comment>
<comment type="cofactor">
    <cofactor evidence="10">
        <name>Zn(2+)</name>
        <dbReference type="ChEBI" id="CHEBI:29105"/>
    </cofactor>
    <text evidence="10">Binds 1 zinc ion per subunit.</text>
</comment>
<dbReference type="GO" id="GO:0004784">
    <property type="term" value="F:superoxide dismutase activity"/>
    <property type="evidence" value="ECO:0007669"/>
    <property type="project" value="UniProtKB-EC"/>
</dbReference>
<dbReference type="AlphaFoldDB" id="A0A0C1EJY9"/>
<dbReference type="Proteomes" id="UP000031390">
    <property type="component" value="Unassembled WGS sequence"/>
</dbReference>
<evidence type="ECO:0000256" key="1">
    <source>
        <dbReference type="ARBA" id="ARBA00004418"/>
    </source>
</evidence>
<reference evidence="13 15" key="1">
    <citation type="submission" date="2014-12" db="EMBL/GenBank/DDBJ databases">
        <title>Genome sequence of Morococcus cerebrosus.</title>
        <authorList>
            <person name="Shin S.-K."/>
            <person name="Yi H."/>
        </authorList>
    </citation>
    <scope>NUCLEOTIDE SEQUENCE [LARGE SCALE GENOMIC DNA]</scope>
    <source>
        <strain evidence="13 15">CIP 81.93</strain>
    </source>
</reference>
<evidence type="ECO:0000256" key="6">
    <source>
        <dbReference type="ARBA" id="ARBA00022764"/>
    </source>
</evidence>
<dbReference type="FunFam" id="2.60.40.200:FF:000002">
    <property type="entry name" value="Superoxide dismutase [Cu-Zn]"/>
    <property type="match status" value="1"/>
</dbReference>
<dbReference type="Proteomes" id="UP000829504">
    <property type="component" value="Chromosome"/>
</dbReference>
<evidence type="ECO:0000256" key="5">
    <source>
        <dbReference type="ARBA" id="ARBA00022729"/>
    </source>
</evidence>
<evidence type="ECO:0000256" key="2">
    <source>
        <dbReference type="ARBA" id="ARBA00010457"/>
    </source>
</evidence>
<keyword evidence="9" id="KW-1015">Disulfide bond</keyword>
<keyword evidence="6" id="KW-0574">Periplasm</keyword>
<proteinExistence type="inferred from homology"/>
<evidence type="ECO:0000256" key="9">
    <source>
        <dbReference type="ARBA" id="ARBA00023157"/>
    </source>
</evidence>
<keyword evidence="8 10" id="KW-0186">Copper</keyword>
<comment type="similarity">
    <text evidence="2 10">Belongs to the Cu-Zn superoxide dismutase family.</text>
</comment>
<dbReference type="GO" id="GO:0005507">
    <property type="term" value="F:copper ion binding"/>
    <property type="evidence" value="ECO:0007669"/>
    <property type="project" value="InterPro"/>
</dbReference>
<evidence type="ECO:0000313" key="15">
    <source>
        <dbReference type="Proteomes" id="UP000031390"/>
    </source>
</evidence>
<dbReference type="RefSeq" id="WP_039405320.1">
    <property type="nucleotide sequence ID" value="NZ_CP094242.1"/>
</dbReference>
<evidence type="ECO:0000256" key="7">
    <source>
        <dbReference type="ARBA" id="ARBA00022833"/>
    </source>
</evidence>
<dbReference type="InterPro" id="IPR001424">
    <property type="entry name" value="SOD_Cu_Zn_dom"/>
</dbReference>
<dbReference type="Gene3D" id="2.60.40.200">
    <property type="entry name" value="Superoxide dismutase, copper/zinc binding domain"/>
    <property type="match status" value="1"/>
</dbReference>
<keyword evidence="10 13" id="KW-0560">Oxidoreductase</keyword>
<keyword evidence="5 11" id="KW-0732">Signal</keyword>
<dbReference type="GO" id="GO:0042597">
    <property type="term" value="C:periplasmic space"/>
    <property type="evidence" value="ECO:0007669"/>
    <property type="project" value="UniProtKB-SubCell"/>
</dbReference>
<protein>
    <recommendedName>
        <fullName evidence="3 10">Superoxide dismutase [Cu-Zn]</fullName>
        <ecNumber evidence="10">1.15.1.1</ecNumber>
    </recommendedName>
</protein>
<dbReference type="PATRIC" id="fig|1056807.3.peg.411"/>
<keyword evidence="16" id="KW-1185">Reference proteome</keyword>
<evidence type="ECO:0000256" key="3">
    <source>
        <dbReference type="ARBA" id="ARBA00020928"/>
    </source>
</evidence>
<dbReference type="PANTHER" id="PTHR10003">
    <property type="entry name" value="SUPEROXIDE DISMUTASE CU-ZN -RELATED"/>
    <property type="match status" value="1"/>
</dbReference>
<organism evidence="13 15">
    <name type="scientific">Morococcus cerebrosus</name>
    <dbReference type="NCBI Taxonomy" id="1056807"/>
    <lineage>
        <taxon>Bacteria</taxon>
        <taxon>Pseudomonadati</taxon>
        <taxon>Pseudomonadota</taxon>
        <taxon>Betaproteobacteria</taxon>
        <taxon>Neisseriales</taxon>
        <taxon>Neisseriaceae</taxon>
        <taxon>Morococcus</taxon>
    </lineage>
</organism>
<dbReference type="InterPro" id="IPR018152">
    <property type="entry name" value="SOD_Cu/Zn_BS"/>
</dbReference>
<dbReference type="SUPFAM" id="SSF49329">
    <property type="entry name" value="Cu,Zn superoxide dismutase-like"/>
    <property type="match status" value="1"/>
</dbReference>
<dbReference type="PROSITE" id="PS00332">
    <property type="entry name" value="SOD_CU_ZN_2"/>
    <property type="match status" value="1"/>
</dbReference>
<dbReference type="EMBL" id="JUFZ01000016">
    <property type="protein sequence ID" value="KIC12509.1"/>
    <property type="molecule type" value="Genomic_DNA"/>
</dbReference>
<sequence length="189" mass="19951">MKFKTLVAVGISAICAAGVVNAHEHKHDHMTPAGASIKVKVQQLDPVNGNKDVGTVTITESKYGLVFTPNLRGLEAGLHGFHIHQNPSCEPKEKDGKLTAGLGAGGHWDPKETKKHGFPWQDDAHLGDLPALTVLHDGTATNPVLAPRIKHLNEVRGHSIMIHVGGDNHSDHPAPLGGGGARMACGVIK</sequence>
<feature type="domain" description="Superoxide dismutase copper/zinc binding" evidence="12">
    <location>
        <begin position="54"/>
        <end position="188"/>
    </location>
</feature>
<dbReference type="PROSITE" id="PS00087">
    <property type="entry name" value="SOD_CU_ZN_1"/>
    <property type="match status" value="1"/>
</dbReference>
<evidence type="ECO:0000256" key="8">
    <source>
        <dbReference type="ARBA" id="ARBA00023008"/>
    </source>
</evidence>
<dbReference type="EC" id="1.15.1.1" evidence="10"/>
<feature type="chain" id="PRO_5002131662" description="Superoxide dismutase [Cu-Zn]" evidence="11">
    <location>
        <begin position="23"/>
        <end position="189"/>
    </location>
</feature>
<evidence type="ECO:0000313" key="13">
    <source>
        <dbReference type="EMBL" id="KIC12509.1"/>
    </source>
</evidence>
<dbReference type="CDD" id="cd00305">
    <property type="entry name" value="Cu-Zn_Superoxide_Dismutase"/>
    <property type="match status" value="1"/>
</dbReference>
<evidence type="ECO:0000259" key="12">
    <source>
        <dbReference type="Pfam" id="PF00080"/>
    </source>
</evidence>
<name>A0A0C1EJY9_9NEIS</name>
<comment type="catalytic activity">
    <reaction evidence="10">
        <text>2 superoxide + 2 H(+) = H2O2 + O2</text>
        <dbReference type="Rhea" id="RHEA:20696"/>
        <dbReference type="ChEBI" id="CHEBI:15378"/>
        <dbReference type="ChEBI" id="CHEBI:15379"/>
        <dbReference type="ChEBI" id="CHEBI:16240"/>
        <dbReference type="ChEBI" id="CHEBI:18421"/>
        <dbReference type="EC" id="1.15.1.1"/>
    </reaction>
</comment>
<evidence type="ECO:0000313" key="14">
    <source>
        <dbReference type="EMBL" id="UNV86488.1"/>
    </source>
</evidence>
<comment type="function">
    <text evidence="10">Destroys radicals which are normally produced within the cells and which are toxic to biological systems.</text>
</comment>
<evidence type="ECO:0000313" key="16">
    <source>
        <dbReference type="Proteomes" id="UP000829504"/>
    </source>
</evidence>
<feature type="signal peptide" evidence="11">
    <location>
        <begin position="1"/>
        <end position="22"/>
    </location>
</feature>
<evidence type="ECO:0000256" key="11">
    <source>
        <dbReference type="SAM" id="SignalP"/>
    </source>
</evidence>
<evidence type="ECO:0000256" key="4">
    <source>
        <dbReference type="ARBA" id="ARBA00022723"/>
    </source>
</evidence>
<dbReference type="InterPro" id="IPR024134">
    <property type="entry name" value="SOD_Cu/Zn_/chaperone"/>
</dbReference>